<dbReference type="PRINTS" id="PR00843">
    <property type="entry name" value="GLHYDRLASE30"/>
</dbReference>
<evidence type="ECO:0000256" key="1">
    <source>
        <dbReference type="ARBA" id="ARBA00005382"/>
    </source>
</evidence>
<protein>
    <submittedName>
        <fullName evidence="7">Glucosylceramidase</fullName>
        <ecNumber evidence="7">3.2.1.45</ecNumber>
    </submittedName>
</protein>
<organism evidence="7 9">
    <name type="scientific">Formosa algae</name>
    <dbReference type="NCBI Taxonomy" id="225843"/>
    <lineage>
        <taxon>Bacteria</taxon>
        <taxon>Pseudomonadati</taxon>
        <taxon>Bacteroidota</taxon>
        <taxon>Flavobacteriia</taxon>
        <taxon>Flavobacteriales</taxon>
        <taxon>Flavobacteriaceae</taxon>
        <taxon>Formosa</taxon>
    </lineage>
</organism>
<dbReference type="Pfam" id="PF02055">
    <property type="entry name" value="Glyco_hydro_30"/>
    <property type="match status" value="1"/>
</dbReference>
<evidence type="ECO:0000256" key="2">
    <source>
        <dbReference type="ARBA" id="ARBA00022729"/>
    </source>
</evidence>
<feature type="chain" id="PRO_5040851155" evidence="5">
    <location>
        <begin position="20"/>
        <end position="466"/>
    </location>
</feature>
<evidence type="ECO:0000313" key="9">
    <source>
        <dbReference type="Proteomes" id="UP001138672"/>
    </source>
</evidence>
<comment type="similarity">
    <text evidence="1 4">Belongs to the glycosyl hydrolase 30 family.</text>
</comment>
<gene>
    <name evidence="7" type="ORF">J2Z56_001972</name>
    <name evidence="8" type="ORF">J2Z57_002096</name>
</gene>
<sequence length="466" mass="52764">MKKLVYSVFIFLTISLSVAAQSKAKVHYVKLVEGTDIAPNPIEHIDGTSEGKGISVRIYPDISFQTITGIGGAFNEIGGEALMTLSEDQQNEVMKNLFDVSGANFTVCRTAIGASDFGIDAYSYSEVPNDFKMKKFSIERERKSVIPYIKMAYKYNPDMELFASPWSPPGWMKESGLMDRGEEFPEKNVLKDDPKIYKAYALYFSKYVEAYKKEGITVDKIVIQNEQDVSTKYPSCHMPAEQMGDFVINYLRPQFEKDNTSAEIWAGSFRTAKRLDGLEYVSNTSWREAVDGIGVQYMNARQVENMQAIYPDIKFLHTEGNCYGGKNSVDQAFSRFNEVAAFINHGVPNFCYWNMILNEDSASGWDWKQNSLIKIDRQSKTVTYNPDYAAMALFGRFMKPGMKRVASASWYGDTITLADDNNVYLFLKNDSDAVKTFDIWLKDDHAQVVDIPANTISVVEVNYKNN</sequence>
<feature type="domain" description="Glycosyl hydrolase family 30 TIM-barrel" evidence="6">
    <location>
        <begin position="67"/>
        <end position="397"/>
    </location>
</feature>
<keyword evidence="2 5" id="KW-0732">Signal</keyword>
<name>A0A9X0YJ39_9FLAO</name>
<dbReference type="InterPro" id="IPR017853">
    <property type="entry name" value="GH"/>
</dbReference>
<dbReference type="Gene3D" id="3.20.20.80">
    <property type="entry name" value="Glycosidases"/>
    <property type="match status" value="1"/>
</dbReference>
<dbReference type="GO" id="GO:0016020">
    <property type="term" value="C:membrane"/>
    <property type="evidence" value="ECO:0007669"/>
    <property type="project" value="GOC"/>
</dbReference>
<keyword evidence="10" id="KW-1185">Reference proteome</keyword>
<dbReference type="Proteomes" id="UP001138672">
    <property type="component" value="Unassembled WGS sequence"/>
</dbReference>
<dbReference type="RefSeq" id="WP_057784268.1">
    <property type="nucleotide sequence ID" value="NZ_JAGGJQ010000005.1"/>
</dbReference>
<comment type="caution">
    <text evidence="7">The sequence shown here is derived from an EMBL/GenBank/DDBJ whole genome shotgun (WGS) entry which is preliminary data.</text>
</comment>
<keyword evidence="4 7" id="KW-0326">Glycosidase</keyword>
<evidence type="ECO:0000259" key="6">
    <source>
        <dbReference type="Pfam" id="PF02055"/>
    </source>
</evidence>
<keyword evidence="3 4" id="KW-0378">Hydrolase</keyword>
<evidence type="ECO:0000256" key="4">
    <source>
        <dbReference type="RuleBase" id="RU361188"/>
    </source>
</evidence>
<dbReference type="Proteomes" id="UP001231587">
    <property type="component" value="Unassembled WGS sequence"/>
</dbReference>
<accession>A0A9X0YJ39</accession>
<feature type="signal peptide" evidence="5">
    <location>
        <begin position="1"/>
        <end position="19"/>
    </location>
</feature>
<evidence type="ECO:0000313" key="8">
    <source>
        <dbReference type="EMBL" id="MDQ0335645.1"/>
    </source>
</evidence>
<evidence type="ECO:0000256" key="3">
    <source>
        <dbReference type="ARBA" id="ARBA00022801"/>
    </source>
</evidence>
<dbReference type="PANTHER" id="PTHR11069">
    <property type="entry name" value="GLUCOSYLCERAMIDASE"/>
    <property type="match status" value="1"/>
</dbReference>
<dbReference type="InterPro" id="IPR033453">
    <property type="entry name" value="Glyco_hydro_30_TIM-barrel"/>
</dbReference>
<dbReference type="EC" id="3.2.1.45" evidence="7"/>
<dbReference type="GO" id="GO:0006680">
    <property type="term" value="P:glucosylceramide catabolic process"/>
    <property type="evidence" value="ECO:0007669"/>
    <property type="project" value="TreeGrafter"/>
</dbReference>
<dbReference type="EMBL" id="JAUSUU010000006">
    <property type="protein sequence ID" value="MDQ0335645.1"/>
    <property type="molecule type" value="Genomic_DNA"/>
</dbReference>
<dbReference type="InterPro" id="IPR001139">
    <property type="entry name" value="Glyco_hydro_30"/>
</dbReference>
<reference evidence="7" key="1">
    <citation type="submission" date="2021-03" db="EMBL/GenBank/DDBJ databases">
        <title>Genomic Encyclopedia of Type Strains, Phase IV (KMG-IV): sequencing the most valuable type-strain genomes for metagenomic binning, comparative biology and taxonomic classification.</title>
        <authorList>
            <person name="Goeker M."/>
        </authorList>
    </citation>
    <scope>NUCLEOTIDE SEQUENCE</scope>
    <source>
        <strain evidence="7">DSM 15523</strain>
        <strain evidence="8 10">DSM 16476</strain>
    </source>
</reference>
<dbReference type="GO" id="GO:0004348">
    <property type="term" value="F:glucosylceramidase activity"/>
    <property type="evidence" value="ECO:0007669"/>
    <property type="project" value="UniProtKB-EC"/>
</dbReference>
<evidence type="ECO:0000313" key="10">
    <source>
        <dbReference type="Proteomes" id="UP001231587"/>
    </source>
</evidence>
<dbReference type="SUPFAM" id="SSF51445">
    <property type="entry name" value="(Trans)glycosidases"/>
    <property type="match status" value="1"/>
</dbReference>
<dbReference type="OrthoDB" id="9806701at2"/>
<evidence type="ECO:0000256" key="5">
    <source>
        <dbReference type="SAM" id="SignalP"/>
    </source>
</evidence>
<evidence type="ECO:0000313" key="7">
    <source>
        <dbReference type="EMBL" id="MBP1840045.1"/>
    </source>
</evidence>
<proteinExistence type="inferred from homology"/>
<dbReference type="PANTHER" id="PTHR11069:SF23">
    <property type="entry name" value="LYSOSOMAL ACID GLUCOSYLCERAMIDASE"/>
    <property type="match status" value="1"/>
</dbReference>
<dbReference type="AlphaFoldDB" id="A0A9X0YJ39"/>
<dbReference type="EMBL" id="JAGGJQ010000005">
    <property type="protein sequence ID" value="MBP1840045.1"/>
    <property type="molecule type" value="Genomic_DNA"/>
</dbReference>